<reference evidence="1 2" key="1">
    <citation type="submission" date="2024-01" db="EMBL/GenBank/DDBJ databases">
        <authorList>
            <person name="Alioto T."/>
            <person name="Alioto T."/>
            <person name="Gomez Garrido J."/>
        </authorList>
    </citation>
    <scope>NUCLEOTIDE SEQUENCE [LARGE SCALE GENOMIC DNA]</scope>
</reference>
<accession>A0AAV1PVY9</accession>
<evidence type="ECO:0000313" key="2">
    <source>
        <dbReference type="Proteomes" id="UP001314229"/>
    </source>
</evidence>
<gene>
    <name evidence="1" type="ORF">FSCOSCO3_A023327</name>
</gene>
<proteinExistence type="predicted"/>
<comment type="caution">
    <text evidence="1">The sequence shown here is derived from an EMBL/GenBank/DDBJ whole genome shotgun (WGS) entry which is preliminary data.</text>
</comment>
<evidence type="ECO:0000313" key="1">
    <source>
        <dbReference type="EMBL" id="CAK6975654.1"/>
    </source>
</evidence>
<name>A0AAV1PVY9_SCOSC</name>
<organism evidence="1 2">
    <name type="scientific">Scomber scombrus</name>
    <name type="common">Atlantic mackerel</name>
    <name type="synonym">Scomber vernalis</name>
    <dbReference type="NCBI Taxonomy" id="13677"/>
    <lineage>
        <taxon>Eukaryota</taxon>
        <taxon>Metazoa</taxon>
        <taxon>Chordata</taxon>
        <taxon>Craniata</taxon>
        <taxon>Vertebrata</taxon>
        <taxon>Euteleostomi</taxon>
        <taxon>Actinopterygii</taxon>
        <taxon>Neopterygii</taxon>
        <taxon>Teleostei</taxon>
        <taxon>Neoteleostei</taxon>
        <taxon>Acanthomorphata</taxon>
        <taxon>Pelagiaria</taxon>
        <taxon>Scombriformes</taxon>
        <taxon>Scombridae</taxon>
        <taxon>Scomber</taxon>
    </lineage>
</organism>
<dbReference type="Proteomes" id="UP001314229">
    <property type="component" value="Unassembled WGS sequence"/>
</dbReference>
<dbReference type="AlphaFoldDB" id="A0AAV1PVY9"/>
<protein>
    <submittedName>
        <fullName evidence="1">Uncharacterized protein</fullName>
    </submittedName>
</protein>
<dbReference type="EMBL" id="CAWUFR010000310">
    <property type="protein sequence ID" value="CAK6975654.1"/>
    <property type="molecule type" value="Genomic_DNA"/>
</dbReference>
<keyword evidence="2" id="KW-1185">Reference proteome</keyword>
<sequence>MELCCYRRMTDVAAHTLLQLLEIKGQVVEQVQDSFRYLGIEVDRMLSFSVHCDYIYKKAHQPVITYNISS</sequence>